<accession>A0AAE8N2I1</accession>
<dbReference type="PANTHER" id="PTHR47843:SF2">
    <property type="entry name" value="BTB DOMAIN-CONTAINING PROTEIN"/>
    <property type="match status" value="1"/>
</dbReference>
<dbReference type="InterPro" id="IPR011333">
    <property type="entry name" value="SKP1/BTB/POZ_sf"/>
</dbReference>
<feature type="domain" description="BTB" evidence="2">
    <location>
        <begin position="237"/>
        <end position="306"/>
    </location>
</feature>
<evidence type="ECO:0000256" key="1">
    <source>
        <dbReference type="SAM" id="MobiDB-lite"/>
    </source>
</evidence>
<gene>
    <name evidence="3" type="ORF">DNG_07898</name>
</gene>
<feature type="compositionally biased region" description="Low complexity" evidence="1">
    <location>
        <begin position="38"/>
        <end position="63"/>
    </location>
</feature>
<proteinExistence type="predicted"/>
<sequence>MAVDTSVLRAPSPPQLRGGLSNPPSAVSILGHDARVNTASPSTTPDTPLPSSGTDQAPDADTQAAKDEEGEEEEGQEEEEKGDQEEAQRYYSPEPSRPGSPMSTDGDMPETSRLKDVAKNEEDDLSHLGKLDLRDYHSQGVSHIWQANLPSDEIPQPDSHFPSTNPWPSANFTEVKSKIQWDRLEPNGFPLPSGRPTPVTTPAAIPDHYRFSSLPPPTTLSESSSLGVVYPRRYLGDIVTLGVGPGDDQFHVHKDMLTRSSVVFANMFGSDVREASEGKVTLDEDDPNAWALIIDWLYRGKLPPFKPVWALDMASAVTANSRVSKRMKRIPLPSYFGPPVSTYGTPGDGGRVFLMRLAHICTQPFYETMSADELRLIERHMDDGEYAAKYFYYLQSGRDLVWSGEEAKDGPPRQDATKSPLLTEQQHKDMYHHLITKEGIPVPVPFPGFIEAEFLQVTLVKVMILAYKYVFDDLFNDAMDLYRSGEREMERRHPVIRHIELAYAFCPRGCPLVTLMADMAAFSSKLNTMAPEILEFAAQCPEFGGDLATRHDRRVAFPGFDRRRDMLNMFQSPLGGGREYHIGSGAAGGGGGLREDVMARKSRLAGMLKDAQR</sequence>
<feature type="region of interest" description="Disordered" evidence="1">
    <location>
        <begin position="1"/>
        <end position="112"/>
    </location>
</feature>
<dbReference type="CDD" id="cd18186">
    <property type="entry name" value="BTB_POZ_ZBTB_KLHL-like"/>
    <property type="match status" value="1"/>
</dbReference>
<evidence type="ECO:0000259" key="2">
    <source>
        <dbReference type="PROSITE" id="PS50097"/>
    </source>
</evidence>
<evidence type="ECO:0000313" key="3">
    <source>
        <dbReference type="EMBL" id="SPO05211.1"/>
    </source>
</evidence>
<reference evidence="3" key="1">
    <citation type="submission" date="2018-03" db="EMBL/GenBank/DDBJ databases">
        <authorList>
            <person name="Guldener U."/>
        </authorList>
    </citation>
    <scope>NUCLEOTIDE SEQUENCE</scope>
</reference>
<dbReference type="PANTHER" id="PTHR47843">
    <property type="entry name" value="BTB DOMAIN-CONTAINING PROTEIN-RELATED"/>
    <property type="match status" value="1"/>
</dbReference>
<dbReference type="Pfam" id="PF00651">
    <property type="entry name" value="BTB"/>
    <property type="match status" value="1"/>
</dbReference>
<dbReference type="Gene3D" id="3.30.710.10">
    <property type="entry name" value="Potassium Channel Kv1.1, Chain A"/>
    <property type="match status" value="1"/>
</dbReference>
<organism evidence="3 4">
    <name type="scientific">Cephalotrichum gorgonifer</name>
    <dbReference type="NCBI Taxonomy" id="2041049"/>
    <lineage>
        <taxon>Eukaryota</taxon>
        <taxon>Fungi</taxon>
        <taxon>Dikarya</taxon>
        <taxon>Ascomycota</taxon>
        <taxon>Pezizomycotina</taxon>
        <taxon>Sordariomycetes</taxon>
        <taxon>Hypocreomycetidae</taxon>
        <taxon>Microascales</taxon>
        <taxon>Microascaceae</taxon>
        <taxon>Cephalotrichum</taxon>
    </lineage>
</organism>
<dbReference type="AlphaFoldDB" id="A0AAE8N2I1"/>
<keyword evidence="4" id="KW-1185">Reference proteome</keyword>
<dbReference type="PROSITE" id="PS50097">
    <property type="entry name" value="BTB"/>
    <property type="match status" value="1"/>
</dbReference>
<dbReference type="SUPFAM" id="SSF54695">
    <property type="entry name" value="POZ domain"/>
    <property type="match status" value="1"/>
</dbReference>
<dbReference type="InterPro" id="IPR000210">
    <property type="entry name" value="BTB/POZ_dom"/>
</dbReference>
<dbReference type="Proteomes" id="UP001187682">
    <property type="component" value="Unassembled WGS sequence"/>
</dbReference>
<comment type="caution">
    <text evidence="3">The sequence shown here is derived from an EMBL/GenBank/DDBJ whole genome shotgun (WGS) entry which is preliminary data.</text>
</comment>
<dbReference type="EMBL" id="ONZQ02000012">
    <property type="protein sequence ID" value="SPO05211.1"/>
    <property type="molecule type" value="Genomic_DNA"/>
</dbReference>
<evidence type="ECO:0000313" key="4">
    <source>
        <dbReference type="Proteomes" id="UP001187682"/>
    </source>
</evidence>
<feature type="compositionally biased region" description="Acidic residues" evidence="1">
    <location>
        <begin position="68"/>
        <end position="85"/>
    </location>
</feature>
<name>A0AAE8N2I1_9PEZI</name>
<protein>
    <recommendedName>
        <fullName evidence="2">BTB domain-containing protein</fullName>
    </recommendedName>
</protein>